<dbReference type="GO" id="GO:0071949">
    <property type="term" value="F:FAD binding"/>
    <property type="evidence" value="ECO:0007669"/>
    <property type="project" value="InterPro"/>
</dbReference>
<evidence type="ECO:0000256" key="2">
    <source>
        <dbReference type="ARBA" id="ARBA00023002"/>
    </source>
</evidence>
<dbReference type="InterPro" id="IPR036318">
    <property type="entry name" value="FAD-bd_PCMH-like_sf"/>
</dbReference>
<dbReference type="InterPro" id="IPR007173">
    <property type="entry name" value="ALO_C"/>
</dbReference>
<organism evidence="4 5">
    <name type="scientific">Ornithinibacillus bavariensis</name>
    <dbReference type="NCBI Taxonomy" id="545502"/>
    <lineage>
        <taxon>Bacteria</taxon>
        <taxon>Bacillati</taxon>
        <taxon>Bacillota</taxon>
        <taxon>Bacilli</taxon>
        <taxon>Bacillales</taxon>
        <taxon>Bacillaceae</taxon>
        <taxon>Ornithinibacillus</taxon>
    </lineage>
</organism>
<dbReference type="Gene3D" id="1.10.45.10">
    <property type="entry name" value="Vanillyl-alcohol Oxidase, Chain A, domain 4"/>
    <property type="match status" value="1"/>
</dbReference>
<accession>A0A919XD81</accession>
<dbReference type="NCBIfam" id="TIGR01679">
    <property type="entry name" value="bact_FAD_ox"/>
    <property type="match status" value="1"/>
</dbReference>
<dbReference type="GO" id="GO:0003885">
    <property type="term" value="F:D-arabinono-1,4-lactone oxidase activity"/>
    <property type="evidence" value="ECO:0007669"/>
    <property type="project" value="InterPro"/>
</dbReference>
<dbReference type="Gene3D" id="3.30.43.10">
    <property type="entry name" value="Uridine Diphospho-n-acetylenolpyruvylglucosamine Reductase, domain 2"/>
    <property type="match status" value="1"/>
</dbReference>
<reference evidence="4" key="1">
    <citation type="submission" date="2021-03" db="EMBL/GenBank/DDBJ databases">
        <title>Antimicrobial resistance genes in bacteria isolated from Japanese honey, and their potential for conferring macrolide and lincosamide resistance in the American foulbrood pathogen Paenibacillus larvae.</title>
        <authorList>
            <person name="Okamoto M."/>
            <person name="Kumagai M."/>
            <person name="Kanamori H."/>
            <person name="Takamatsu D."/>
        </authorList>
    </citation>
    <scope>NUCLEOTIDE SEQUENCE</scope>
    <source>
        <strain evidence="4">J43TS3</strain>
    </source>
</reference>
<dbReference type="Gene3D" id="3.30.70.2520">
    <property type="match status" value="1"/>
</dbReference>
<dbReference type="InterPro" id="IPR016169">
    <property type="entry name" value="FAD-bd_PCMH_sub2"/>
</dbReference>
<dbReference type="InterPro" id="IPR006094">
    <property type="entry name" value="Oxid_FAD_bind_N"/>
</dbReference>
<keyword evidence="2" id="KW-0560">Oxidoreductase</keyword>
<evidence type="ECO:0000259" key="3">
    <source>
        <dbReference type="PROSITE" id="PS51387"/>
    </source>
</evidence>
<dbReference type="InterPro" id="IPR016167">
    <property type="entry name" value="FAD-bd_PCMH_sub1"/>
</dbReference>
<dbReference type="InterPro" id="IPR010031">
    <property type="entry name" value="FAD_lactone_oxidase-like"/>
</dbReference>
<sequence length="449" mass="51999">MFSVMKTEQGKRWRNWARTSQSTPEKTFYPSSMEEVIFIVKEAVQEQKRIRVVGAGHSFTKLVETNDWLISLDLLSGIEEIDEVNHMVTVLGGTRLFQLGEELGQAGYAQENLGDINVQSIAGAISTGTHGTGLDFGNISTQVVELSIVTASGELLTVSEKQNARYFKACLVSLGSLGIIVKVKLKIIKSLVYAYQSDKILYPLLVEQLDRYIHENRHFEFYLFPYSDIVQVKTMNITERKPDRLHFHRFQNLLLENYLFYILSEFCRLFSTGSSFVSRLSARAIGKTMIAGKSHELFATPRLVKFREIEYCIPIEHFKSAIQEIRECIEEKKHRVHFPIECRTVKADDSWLSPSYQRESAYIAFHMYKGMPYEEYFYDMEAIMRKYEGRPHWGKMHHLSQKELLALYPKLPDFLAVRQELDPHGVFLNDYLKEIWIGEQSTEKLPVME</sequence>
<dbReference type="PANTHER" id="PTHR43762">
    <property type="entry name" value="L-GULONOLACTONE OXIDASE"/>
    <property type="match status" value="1"/>
</dbReference>
<dbReference type="AlphaFoldDB" id="A0A919XD81"/>
<evidence type="ECO:0000313" key="4">
    <source>
        <dbReference type="EMBL" id="GIO28368.1"/>
    </source>
</evidence>
<dbReference type="GO" id="GO:0016020">
    <property type="term" value="C:membrane"/>
    <property type="evidence" value="ECO:0007669"/>
    <property type="project" value="InterPro"/>
</dbReference>
<dbReference type="InterPro" id="IPR016166">
    <property type="entry name" value="FAD-bd_PCMH"/>
</dbReference>
<dbReference type="PANTHER" id="PTHR43762:SF1">
    <property type="entry name" value="D-ARABINONO-1,4-LACTONE OXIDASE"/>
    <property type="match status" value="1"/>
</dbReference>
<comment type="caution">
    <text evidence="4">The sequence shown here is derived from an EMBL/GenBank/DDBJ whole genome shotgun (WGS) entry which is preliminary data.</text>
</comment>
<keyword evidence="1" id="KW-0285">Flavoprotein</keyword>
<dbReference type="PIRSF" id="PIRSF000136">
    <property type="entry name" value="LGO_GLO"/>
    <property type="match status" value="1"/>
</dbReference>
<keyword evidence="5" id="KW-1185">Reference proteome</keyword>
<dbReference type="EMBL" id="BORP01000006">
    <property type="protein sequence ID" value="GIO28368.1"/>
    <property type="molecule type" value="Genomic_DNA"/>
</dbReference>
<proteinExistence type="predicted"/>
<feature type="domain" description="FAD-binding PCMH-type" evidence="3">
    <location>
        <begin position="20"/>
        <end position="190"/>
    </location>
</feature>
<evidence type="ECO:0000256" key="1">
    <source>
        <dbReference type="ARBA" id="ARBA00022630"/>
    </source>
</evidence>
<dbReference type="SUPFAM" id="SSF56176">
    <property type="entry name" value="FAD-binding/transporter-associated domain-like"/>
    <property type="match status" value="1"/>
</dbReference>
<protein>
    <submittedName>
        <fullName evidence="4">FAD-binding oxidoreductase</fullName>
    </submittedName>
</protein>
<dbReference type="Pfam" id="PF04030">
    <property type="entry name" value="ALO"/>
    <property type="match status" value="1"/>
</dbReference>
<dbReference type="RefSeq" id="WP_244853660.1">
    <property type="nucleotide sequence ID" value="NZ_BORP01000006.1"/>
</dbReference>
<name>A0A919XD81_9BACI</name>
<dbReference type="Proteomes" id="UP000676917">
    <property type="component" value="Unassembled WGS sequence"/>
</dbReference>
<dbReference type="Pfam" id="PF01565">
    <property type="entry name" value="FAD_binding_4"/>
    <property type="match status" value="1"/>
</dbReference>
<evidence type="ECO:0000313" key="5">
    <source>
        <dbReference type="Proteomes" id="UP000676917"/>
    </source>
</evidence>
<dbReference type="Gene3D" id="3.30.465.10">
    <property type="match status" value="1"/>
</dbReference>
<dbReference type="PROSITE" id="PS51387">
    <property type="entry name" value="FAD_PCMH"/>
    <property type="match status" value="1"/>
</dbReference>
<dbReference type="InterPro" id="IPR016171">
    <property type="entry name" value="Vanillyl_alc_oxidase_C-sub2"/>
</dbReference>
<gene>
    <name evidence="4" type="ORF">J43TS3_29790</name>
</gene>